<dbReference type="EMBL" id="JABSTQ010010954">
    <property type="protein sequence ID" value="KAG0416423.1"/>
    <property type="molecule type" value="Genomic_DNA"/>
</dbReference>
<comment type="caution">
    <text evidence="1">The sequence shown here is derived from an EMBL/GenBank/DDBJ whole genome shotgun (WGS) entry which is preliminary data.</text>
</comment>
<name>A0AC60PB83_IXOPE</name>
<organism evidence="1 2">
    <name type="scientific">Ixodes persulcatus</name>
    <name type="common">Taiga tick</name>
    <dbReference type="NCBI Taxonomy" id="34615"/>
    <lineage>
        <taxon>Eukaryota</taxon>
        <taxon>Metazoa</taxon>
        <taxon>Ecdysozoa</taxon>
        <taxon>Arthropoda</taxon>
        <taxon>Chelicerata</taxon>
        <taxon>Arachnida</taxon>
        <taxon>Acari</taxon>
        <taxon>Parasitiformes</taxon>
        <taxon>Ixodida</taxon>
        <taxon>Ixodoidea</taxon>
        <taxon>Ixodidae</taxon>
        <taxon>Ixodinae</taxon>
        <taxon>Ixodes</taxon>
    </lineage>
</organism>
<evidence type="ECO:0000313" key="1">
    <source>
        <dbReference type="EMBL" id="KAG0416423.1"/>
    </source>
</evidence>
<keyword evidence="2" id="KW-1185">Reference proteome</keyword>
<dbReference type="Proteomes" id="UP000805193">
    <property type="component" value="Unassembled WGS sequence"/>
</dbReference>
<sequence length="722" mass="80368">MLNNADQDPPRTPGTDDHTCGSLGKADLILICEELGVEGVRNKTKALIIEAIRATEADAAELAESLDLANDRQRKKLEEREQSDRIRREEIEKTRRKIEMKKLDLELKRCQTEGQRVETEVTDSKYLATTFPHWFRYKGDPKPIEKDLVSREEGVLAPSRARTHQVAAGTAGEREGVEDEESDLTDDQCLSGDGTTAPVPHIADSKLEAVEVVGDSDPAKEREEASQASDVCFLGDKGKASMVTSPWKFIQPQESSAEKSADREAEQDSGRPSRHPWDSDTKHGLDKRDPSQGCSKEASCSSRPSGKKKQKKQRRVSVLRPAPNDFDQQRHHRRDASSQEQKSSSPEKGKRGGTHPKDSSTGSGCEAKGSSGDAHMFKLDMGDPSQGLSGRSPGSGQPSKQREQERRPHKVSVLQSGPNTSDGKRHRGLDDGRSSQRQLSSRPKTNPEDSSTSSGCETKGYSRDANETRLDEGNPSQRHTETSPPSQNDPRRLSKPKWHKKERHRGGTYRKEQSISGSTSNRPGENSRERKRDEEASTQSLSDERHKSCEDSFIAKKPGDKPPKSPQESAARREPNRRVAGALPDKSSISSKHLETPEHLSNSQLVLHPGIKSGAEIKSQLSDRDLQKTIESRDQGLCTEQLRAFDFDKKVASFVEELSKIHKQKVTWWDIHGEHKRIQENLEKYGRCAMLPPVAVLRRPSCGVGSGRRLFCCRPHYSVTVH</sequence>
<accession>A0AC60PB83</accession>
<evidence type="ECO:0000313" key="2">
    <source>
        <dbReference type="Proteomes" id="UP000805193"/>
    </source>
</evidence>
<gene>
    <name evidence="1" type="ORF">HPB47_006437</name>
</gene>
<proteinExistence type="predicted"/>
<reference evidence="1 2" key="1">
    <citation type="journal article" date="2020" name="Cell">
        <title>Large-Scale Comparative Analyses of Tick Genomes Elucidate Their Genetic Diversity and Vector Capacities.</title>
        <authorList>
            <consortium name="Tick Genome and Microbiome Consortium (TIGMIC)"/>
            <person name="Jia N."/>
            <person name="Wang J."/>
            <person name="Shi W."/>
            <person name="Du L."/>
            <person name="Sun Y."/>
            <person name="Zhan W."/>
            <person name="Jiang J.F."/>
            <person name="Wang Q."/>
            <person name="Zhang B."/>
            <person name="Ji P."/>
            <person name="Bell-Sakyi L."/>
            <person name="Cui X.M."/>
            <person name="Yuan T.T."/>
            <person name="Jiang B.G."/>
            <person name="Yang W.F."/>
            <person name="Lam T.T."/>
            <person name="Chang Q.C."/>
            <person name="Ding S.J."/>
            <person name="Wang X.J."/>
            <person name="Zhu J.G."/>
            <person name="Ruan X.D."/>
            <person name="Zhao L."/>
            <person name="Wei J.T."/>
            <person name="Ye R.Z."/>
            <person name="Que T.C."/>
            <person name="Du C.H."/>
            <person name="Zhou Y.H."/>
            <person name="Cheng J.X."/>
            <person name="Dai P.F."/>
            <person name="Guo W.B."/>
            <person name="Han X.H."/>
            <person name="Huang E.J."/>
            <person name="Li L.F."/>
            <person name="Wei W."/>
            <person name="Gao Y.C."/>
            <person name="Liu J.Z."/>
            <person name="Shao H.Z."/>
            <person name="Wang X."/>
            <person name="Wang C.C."/>
            <person name="Yang T.C."/>
            <person name="Huo Q.B."/>
            <person name="Li W."/>
            <person name="Chen H.Y."/>
            <person name="Chen S.E."/>
            <person name="Zhou L.G."/>
            <person name="Ni X.B."/>
            <person name="Tian J.H."/>
            <person name="Sheng Y."/>
            <person name="Liu T."/>
            <person name="Pan Y.S."/>
            <person name="Xia L.Y."/>
            <person name="Li J."/>
            <person name="Zhao F."/>
            <person name="Cao W.C."/>
        </authorList>
    </citation>
    <scope>NUCLEOTIDE SEQUENCE [LARGE SCALE GENOMIC DNA]</scope>
    <source>
        <strain evidence="1">Iper-2018</strain>
    </source>
</reference>
<protein>
    <submittedName>
        <fullName evidence="1">Uncharacterized protein</fullName>
    </submittedName>
</protein>